<organism evidence="1 2">
    <name type="scientific">Chitinophaga caeni</name>
    <dbReference type="NCBI Taxonomy" id="2029983"/>
    <lineage>
        <taxon>Bacteria</taxon>
        <taxon>Pseudomonadati</taxon>
        <taxon>Bacteroidota</taxon>
        <taxon>Chitinophagia</taxon>
        <taxon>Chitinophagales</taxon>
        <taxon>Chitinophagaceae</taxon>
        <taxon>Chitinophaga</taxon>
    </lineage>
</organism>
<dbReference type="Pfam" id="PF04229">
    <property type="entry name" value="GrpB"/>
    <property type="match status" value="1"/>
</dbReference>
<reference evidence="1 2" key="1">
    <citation type="submission" date="2017-10" db="EMBL/GenBank/DDBJ databases">
        <title>Paenichitinophaga pekingensis gen. nov., sp. nov., isolated from activated sludge.</title>
        <authorList>
            <person name="Jin D."/>
            <person name="Kong X."/>
            <person name="Deng Y."/>
            <person name="Bai Z."/>
        </authorList>
    </citation>
    <scope>NUCLEOTIDE SEQUENCE [LARGE SCALE GENOMIC DNA]</scope>
    <source>
        <strain evidence="1 2">13</strain>
    </source>
</reference>
<dbReference type="EMBL" id="CP023777">
    <property type="protein sequence ID" value="ATL49999.1"/>
    <property type="molecule type" value="Genomic_DNA"/>
</dbReference>
<dbReference type="InterPro" id="IPR007344">
    <property type="entry name" value="GrpB/CoaE"/>
</dbReference>
<dbReference type="Proteomes" id="UP000220133">
    <property type="component" value="Chromosome"/>
</dbReference>
<accession>A0A291R153</accession>
<sequence length="49" mass="5827">MGQIDFRDYLNSNNKRAKEYEDLKLELAFKFRKIRGSYVLEKTPSSTKP</sequence>
<dbReference type="KEGG" id="cbae:COR50_21970"/>
<dbReference type="RefSeq" id="WP_098196365.1">
    <property type="nucleotide sequence ID" value="NZ_CP023777.1"/>
</dbReference>
<dbReference type="AlphaFoldDB" id="A0A291R153"/>
<gene>
    <name evidence="1" type="ORF">COR50_21970</name>
</gene>
<evidence type="ECO:0000313" key="1">
    <source>
        <dbReference type="EMBL" id="ATL49999.1"/>
    </source>
</evidence>
<keyword evidence="2" id="KW-1185">Reference proteome</keyword>
<dbReference type="SUPFAM" id="SSF81301">
    <property type="entry name" value="Nucleotidyltransferase"/>
    <property type="match status" value="1"/>
</dbReference>
<evidence type="ECO:0000313" key="2">
    <source>
        <dbReference type="Proteomes" id="UP000220133"/>
    </source>
</evidence>
<name>A0A291R153_9BACT</name>
<dbReference type="Gene3D" id="3.30.460.10">
    <property type="entry name" value="Beta Polymerase, domain 2"/>
    <property type="match status" value="1"/>
</dbReference>
<dbReference type="InterPro" id="IPR043519">
    <property type="entry name" value="NT_sf"/>
</dbReference>
<dbReference type="OrthoDB" id="9799092at2"/>
<protein>
    <submittedName>
        <fullName evidence="1">Uncharacterized protein</fullName>
    </submittedName>
</protein>
<proteinExistence type="predicted"/>